<keyword evidence="13" id="KW-0560">Oxidoreductase</keyword>
<dbReference type="InterPro" id="IPR036291">
    <property type="entry name" value="NAD(P)-bd_dom_sf"/>
</dbReference>
<keyword evidence="15" id="KW-0411">Iron-sulfur</keyword>
<dbReference type="GO" id="GO:0004783">
    <property type="term" value="F:sulfite reductase (NADPH) activity"/>
    <property type="evidence" value="ECO:0007669"/>
    <property type="project" value="UniProtKB-EC"/>
</dbReference>
<comment type="pathway">
    <text evidence="4">Porphyrin-containing compound metabolism; siroheme biosynthesis; sirohydrochlorin from precorrin-2: step 1/1.</text>
</comment>
<dbReference type="STRING" id="658196.A0A397SI75"/>
<comment type="cofactor">
    <cofactor evidence="1">
        <name>FMN</name>
        <dbReference type="ChEBI" id="CHEBI:58210"/>
    </cofactor>
</comment>
<comment type="cofactor">
    <cofactor evidence="2">
        <name>FAD</name>
        <dbReference type="ChEBI" id="CHEBI:57692"/>
    </cofactor>
</comment>
<evidence type="ECO:0000256" key="18">
    <source>
        <dbReference type="ARBA" id="ARBA00047561"/>
    </source>
</evidence>
<dbReference type="CDD" id="cd06207">
    <property type="entry name" value="CyPoR_like"/>
    <property type="match status" value="1"/>
</dbReference>
<dbReference type="Pfam" id="PF00667">
    <property type="entry name" value="FAD_binding_1"/>
    <property type="match status" value="1"/>
</dbReference>
<dbReference type="Gene3D" id="3.40.50.920">
    <property type="match status" value="1"/>
</dbReference>
<evidence type="ECO:0000256" key="15">
    <source>
        <dbReference type="ARBA" id="ARBA00023014"/>
    </source>
</evidence>
<evidence type="ECO:0000256" key="2">
    <source>
        <dbReference type="ARBA" id="ARBA00001974"/>
    </source>
</evidence>
<evidence type="ECO:0000256" key="16">
    <source>
        <dbReference type="ARBA" id="ARBA00023027"/>
    </source>
</evidence>
<keyword evidence="17" id="KW-0627">Porphyrin biosynthesis</keyword>
<keyword evidence="10" id="KW-0274">FAD</keyword>
<keyword evidence="5" id="KW-0813">Transport</keyword>
<dbReference type="GO" id="GO:0043115">
    <property type="term" value="F:precorrin-2 dehydrogenase activity"/>
    <property type="evidence" value="ECO:0007669"/>
    <property type="project" value="UniProtKB-EC"/>
</dbReference>
<accession>A0A397SI75</accession>
<dbReference type="PROSITE" id="PS51384">
    <property type="entry name" value="FAD_FR"/>
    <property type="match status" value="1"/>
</dbReference>
<dbReference type="Pfam" id="PF01558">
    <property type="entry name" value="POR"/>
    <property type="match status" value="1"/>
</dbReference>
<dbReference type="InterPro" id="IPR001433">
    <property type="entry name" value="OxRdtase_FAD/NAD-bd"/>
</dbReference>
<dbReference type="Gene3D" id="3.40.50.80">
    <property type="entry name" value="Nucleotide-binding domain of ferredoxin-NADP reductase (FNR) module"/>
    <property type="match status" value="1"/>
</dbReference>
<evidence type="ECO:0000256" key="14">
    <source>
        <dbReference type="ARBA" id="ARBA00023004"/>
    </source>
</evidence>
<evidence type="ECO:0000256" key="20">
    <source>
        <dbReference type="ARBA" id="ARBA00059320"/>
    </source>
</evidence>
<keyword evidence="14" id="KW-0408">Iron</keyword>
<dbReference type="Gene3D" id="3.40.50.720">
    <property type="entry name" value="NAD(P)-binding Rossmann-like Domain"/>
    <property type="match status" value="1"/>
</dbReference>
<dbReference type="InterPro" id="IPR029061">
    <property type="entry name" value="THDP-binding"/>
</dbReference>
<dbReference type="NCBIfam" id="TIGR01470">
    <property type="entry name" value="cysG_Nterm"/>
    <property type="match status" value="1"/>
</dbReference>
<evidence type="ECO:0000256" key="11">
    <source>
        <dbReference type="ARBA" id="ARBA00022857"/>
    </source>
</evidence>
<dbReference type="GO" id="GO:0010181">
    <property type="term" value="F:FMN binding"/>
    <property type="evidence" value="ECO:0007669"/>
    <property type="project" value="TreeGrafter"/>
</dbReference>
<dbReference type="PANTHER" id="PTHR19384:SF109">
    <property type="entry name" value="SULFITE REDUCTASE [NADPH] FLAVOPROTEIN COMPONENT"/>
    <property type="match status" value="1"/>
</dbReference>
<dbReference type="PRINTS" id="PR00371">
    <property type="entry name" value="FPNCR"/>
</dbReference>
<evidence type="ECO:0000256" key="9">
    <source>
        <dbReference type="ARBA" id="ARBA00022723"/>
    </source>
</evidence>
<keyword evidence="12" id="KW-0249">Electron transport</keyword>
<dbReference type="Gene3D" id="1.20.990.10">
    <property type="entry name" value="NADPH-cytochrome p450 Reductase, Chain A, domain 3"/>
    <property type="match status" value="1"/>
</dbReference>
<dbReference type="InterPro" id="IPR039261">
    <property type="entry name" value="FNR_nucleotide-bd"/>
</dbReference>
<dbReference type="InterPro" id="IPR002869">
    <property type="entry name" value="Pyrv_flavodox_OxRed_cen"/>
</dbReference>
<keyword evidence="11" id="KW-0521">NADP</keyword>
<evidence type="ECO:0000256" key="4">
    <source>
        <dbReference type="ARBA" id="ARBA00005010"/>
    </source>
</evidence>
<keyword evidence="8" id="KW-0288">FMN</keyword>
<evidence type="ECO:0000256" key="5">
    <source>
        <dbReference type="ARBA" id="ARBA00022448"/>
    </source>
</evidence>
<dbReference type="InterPro" id="IPR002880">
    <property type="entry name" value="Pyrv_Fd/Flavodoxin_OxRdtase_N"/>
</dbReference>
<dbReference type="GO" id="GO:0019354">
    <property type="term" value="P:siroheme biosynthetic process"/>
    <property type="evidence" value="ECO:0007669"/>
    <property type="project" value="UniProtKB-UniPathway"/>
</dbReference>
<evidence type="ECO:0000256" key="10">
    <source>
        <dbReference type="ARBA" id="ARBA00022827"/>
    </source>
</evidence>
<dbReference type="InterPro" id="IPR003097">
    <property type="entry name" value="CysJ-like_FAD-binding"/>
</dbReference>
<evidence type="ECO:0000256" key="3">
    <source>
        <dbReference type="ARBA" id="ARBA00004774"/>
    </source>
</evidence>
<keyword evidence="6" id="KW-0004">4Fe-4S</keyword>
<dbReference type="UniPathway" id="UPA00262">
    <property type="reaction ID" value="UER00222"/>
</dbReference>
<dbReference type="Pfam" id="PF01855">
    <property type="entry name" value="POR_N"/>
    <property type="match status" value="1"/>
</dbReference>
<dbReference type="Gene3D" id="2.40.30.10">
    <property type="entry name" value="Translation factors"/>
    <property type="match status" value="1"/>
</dbReference>
<dbReference type="SUPFAM" id="SSF52343">
    <property type="entry name" value="Ferredoxin reductase-like, C-terminal NADP-linked domain"/>
    <property type="match status" value="1"/>
</dbReference>
<evidence type="ECO:0000256" key="13">
    <source>
        <dbReference type="ARBA" id="ARBA00023002"/>
    </source>
</evidence>
<dbReference type="InterPro" id="IPR017927">
    <property type="entry name" value="FAD-bd_FR_type"/>
</dbReference>
<evidence type="ECO:0000256" key="1">
    <source>
        <dbReference type="ARBA" id="ARBA00001917"/>
    </source>
</evidence>
<keyword evidence="23" id="KW-1185">Reference proteome</keyword>
<dbReference type="InterPro" id="IPR009014">
    <property type="entry name" value="Transketo_C/PFOR_II"/>
</dbReference>
<keyword evidence="16" id="KW-0520">NAD</keyword>
<feature type="domain" description="FAD-binding FR-type" evidence="21">
    <location>
        <begin position="923"/>
        <end position="1151"/>
    </location>
</feature>
<dbReference type="GO" id="GO:0005829">
    <property type="term" value="C:cytosol"/>
    <property type="evidence" value="ECO:0007669"/>
    <property type="project" value="TreeGrafter"/>
</dbReference>
<dbReference type="FunFam" id="1.20.990.10:FF:000010">
    <property type="entry name" value="Sulfite reductase [NADPH] flavoprotein component"/>
    <property type="match status" value="1"/>
</dbReference>
<dbReference type="OrthoDB" id="1856718at2759"/>
<dbReference type="Proteomes" id="UP000265703">
    <property type="component" value="Unassembled WGS sequence"/>
</dbReference>
<dbReference type="InterPro" id="IPR019752">
    <property type="entry name" value="Pyrv/ketoisovalerate_OxRed_cat"/>
</dbReference>
<comment type="caution">
    <text evidence="22">The sequence shown here is derived from an EMBL/GenBank/DDBJ whole genome shotgun (WGS) entry which is preliminary data.</text>
</comment>
<dbReference type="GO" id="GO:0051539">
    <property type="term" value="F:4 iron, 4 sulfur cluster binding"/>
    <property type="evidence" value="ECO:0007669"/>
    <property type="project" value="UniProtKB-KW"/>
</dbReference>
<comment type="pathway">
    <text evidence="3">Sulfur metabolism; hydrogen sulfide biosynthesis; hydrogen sulfide from sulfite (NADPH route): step 1/1.</text>
</comment>
<dbReference type="SUPFAM" id="SSF63380">
    <property type="entry name" value="Riboflavin synthase domain-like"/>
    <property type="match status" value="1"/>
</dbReference>
<dbReference type="Gene3D" id="3.40.920.10">
    <property type="entry name" value="Pyruvate-ferredoxin oxidoreductase, PFOR, domain III"/>
    <property type="match status" value="1"/>
</dbReference>
<evidence type="ECO:0000256" key="7">
    <source>
        <dbReference type="ARBA" id="ARBA00022630"/>
    </source>
</evidence>
<dbReference type="PANTHER" id="PTHR19384">
    <property type="entry name" value="NITRIC OXIDE SYNTHASE-RELATED"/>
    <property type="match status" value="1"/>
</dbReference>
<organism evidence="22 23">
    <name type="scientific">Glomus cerebriforme</name>
    <dbReference type="NCBI Taxonomy" id="658196"/>
    <lineage>
        <taxon>Eukaryota</taxon>
        <taxon>Fungi</taxon>
        <taxon>Fungi incertae sedis</taxon>
        <taxon>Mucoromycota</taxon>
        <taxon>Glomeromycotina</taxon>
        <taxon>Glomeromycetes</taxon>
        <taxon>Glomerales</taxon>
        <taxon>Glomeraceae</taxon>
        <taxon>Glomus</taxon>
    </lineage>
</organism>
<dbReference type="SUPFAM" id="SSF52922">
    <property type="entry name" value="TK C-terminal domain-like"/>
    <property type="match status" value="1"/>
</dbReference>
<sequence length="1305" mass="147588">MTSTTQQSSSLIVGWRLQGRHVLIIGGNQVASNRIEFALIAKPRKITLITPYNNISSDKIREHITKKNVTYKDSEFKAIDLFENYNSPVDLVLSAVDDHKLSEKIAAAAREKRIPVNIAELPHLCDFWFMPTYHDELLQVAISTSGTEPQIARKLRQHIIENLPQNITTAIENMTYLKQNLGNTNISALTKITDTLPLSQLAQLSKDDIKTLVNKFTTINVDDEETEVSSTSDSTENSDVTILDERQDIGSTLKSKLIDVNGNDIISSFTSGGIQLVDGKTAVEHIAYAFSTVSFIYPTTRTHYVGEAAFNWASQNVRNVFGQLSQVIKMDTRYGASAAILGTTTHSRLDRLDSTSIFTTSQSIVPMVPNFYSIVQEKIPLVIHVSALGCDNQMNNYVNYNDALIARETGFGIINSYSSQEIHDIALITHLVSISTKIPFLHVFDGLRTSLELFKVNLLPYDEIKKLIGEIKSLPNSSTENSIILDYIEMIANKVGKLTGRQYHAFEYIGDPNAESIFVVLGGETVITKEVVKRISNGGKKVGVIIVRVYRPWSEKHFLAVVPKTVKRIAVLEQVVSKEDYSFGSSIFNDIAVSFSSNIWMGKRPILVDAKYPTTQKFSPNIIYALLQQLEFKENIIFNEELLLEKIDIPLTNNNVKQCLFWDSEAQRTIQTAKHISKILENHSQLNLSTFSTFDIYNNGGVVTTNLQLGNDIISGFQDIESGYDFISIHDVSLTNKFNTLALAKSGAIVVINTSWTVDELETKLPNDFRYEASKRNVKLYILNSEKIAQDVGLNLEVVINVIFQSTFLRLFSYVVKLDCSLEDAVIDFFEGNNEKEVPLLIRSVCQQLEKSLISVELPPTWGILEKSDQSLPLTIQSNSLDRNLDQPEVEKPKLMNWHTTAKNLLFKEAYKFNEEIRPDLPEKTYVIHVSENRRLTPPSYDRYLFHIEFDITGTDLKYDLGEALGVYGHNDSEEVNQFLEFYGLNPNDVILIPNKGDNFESRTIFQIFTQVLDLFGRPAKRFYDSLAQYATDEKEREKLLWIASNEGSQEFKHRVEDTITYAEILYEFSSAHPPVEDLVQLIAPIKPRHYSIASAQSVHPNSVHLLVVTVEWENSKGIKRFGQCTRYLAGLKVGERVTVSIKPSVMKLPPRDSQPVIMAGLGTGMAPFRAFIEERAYRKAQGKEVGPMILYFGSRHRSMEYLYGEELEAYNIEGLLTHLRLAFSRDQKNKVYIQHKMQDDAELLHQYLLKDEGWFYLCGPTWPVPDVKDAIVNSFITAGGLSSGQAADWVNKLKDLERYILEVY</sequence>
<dbReference type="InterPro" id="IPR017938">
    <property type="entry name" value="Riboflavin_synthase-like_b-brl"/>
</dbReference>
<dbReference type="InterPro" id="IPR023173">
    <property type="entry name" value="NADPH_Cyt_P450_Rdtase_alpha"/>
</dbReference>
<dbReference type="Gene3D" id="3.40.50.970">
    <property type="match status" value="1"/>
</dbReference>
<dbReference type="SUPFAM" id="SSF52518">
    <property type="entry name" value="Thiamin diphosphate-binding fold (THDP-binding)"/>
    <property type="match status" value="1"/>
</dbReference>
<comment type="catalytic activity">
    <reaction evidence="18">
        <text>precorrin-2 + NAD(+) = sirohydrochlorin + NADH + 2 H(+)</text>
        <dbReference type="Rhea" id="RHEA:15613"/>
        <dbReference type="ChEBI" id="CHEBI:15378"/>
        <dbReference type="ChEBI" id="CHEBI:57540"/>
        <dbReference type="ChEBI" id="CHEBI:57945"/>
        <dbReference type="ChEBI" id="CHEBI:58351"/>
        <dbReference type="ChEBI" id="CHEBI:58827"/>
        <dbReference type="EC" id="1.3.1.76"/>
    </reaction>
</comment>
<dbReference type="SUPFAM" id="SSF75615">
    <property type="entry name" value="Siroheme synthase middle domains-like"/>
    <property type="match status" value="1"/>
</dbReference>
<evidence type="ECO:0000256" key="8">
    <source>
        <dbReference type="ARBA" id="ARBA00022643"/>
    </source>
</evidence>
<dbReference type="FunFam" id="3.40.50.920:FF:000007">
    <property type="entry name" value="Pyruvate:ferredoxin (Flavodoxin) oxidoreductase"/>
    <property type="match status" value="1"/>
</dbReference>
<comment type="catalytic activity">
    <reaction evidence="19">
        <text>hydrogen sulfide + 3 NADP(+) + 3 H2O = sulfite + 3 NADPH + 4 H(+)</text>
        <dbReference type="Rhea" id="RHEA:13801"/>
        <dbReference type="ChEBI" id="CHEBI:15377"/>
        <dbReference type="ChEBI" id="CHEBI:15378"/>
        <dbReference type="ChEBI" id="CHEBI:17359"/>
        <dbReference type="ChEBI" id="CHEBI:29919"/>
        <dbReference type="ChEBI" id="CHEBI:57783"/>
        <dbReference type="ChEBI" id="CHEBI:58349"/>
        <dbReference type="EC" id="1.8.1.2"/>
    </reaction>
</comment>
<keyword evidence="7" id="KW-0285">Flavoprotein</keyword>
<evidence type="ECO:0000256" key="17">
    <source>
        <dbReference type="ARBA" id="ARBA00023244"/>
    </source>
</evidence>
<evidence type="ECO:0000256" key="6">
    <source>
        <dbReference type="ARBA" id="ARBA00022485"/>
    </source>
</evidence>
<evidence type="ECO:0000313" key="23">
    <source>
        <dbReference type="Proteomes" id="UP000265703"/>
    </source>
</evidence>
<dbReference type="SUPFAM" id="SSF53323">
    <property type="entry name" value="Pyruvate-ferredoxin oxidoreductase, PFOR, domain III"/>
    <property type="match status" value="1"/>
</dbReference>
<evidence type="ECO:0000313" key="22">
    <source>
        <dbReference type="EMBL" id="RIA85873.1"/>
    </source>
</evidence>
<comment type="function">
    <text evidence="20">This enzyme catalyzes the 6-electron reduction of sulfite to sulfide. This is one of several activities required for the biosynthesis of L-cysteine from sulfate.</text>
</comment>
<evidence type="ECO:0000259" key="21">
    <source>
        <dbReference type="PROSITE" id="PS51384"/>
    </source>
</evidence>
<dbReference type="Pfam" id="PF13241">
    <property type="entry name" value="NAD_binding_7"/>
    <property type="match status" value="1"/>
</dbReference>
<evidence type="ECO:0000256" key="19">
    <source>
        <dbReference type="ARBA" id="ARBA00052219"/>
    </source>
</evidence>
<keyword evidence="9" id="KW-0479">Metal-binding</keyword>
<dbReference type="GO" id="GO:0046872">
    <property type="term" value="F:metal ion binding"/>
    <property type="evidence" value="ECO:0007669"/>
    <property type="project" value="UniProtKB-KW"/>
</dbReference>
<dbReference type="InterPro" id="IPR006367">
    <property type="entry name" value="Sirohaem_synthase_N"/>
</dbReference>
<reference evidence="22 23" key="1">
    <citation type="submission" date="2018-06" db="EMBL/GenBank/DDBJ databases">
        <title>Comparative genomics reveals the genomic features of Rhizophagus irregularis, R. cerebriforme, R. diaphanum and Gigaspora rosea, and their symbiotic lifestyle signature.</title>
        <authorList>
            <person name="Morin E."/>
            <person name="San Clemente H."/>
            <person name="Chen E.C.H."/>
            <person name="De La Providencia I."/>
            <person name="Hainaut M."/>
            <person name="Kuo A."/>
            <person name="Kohler A."/>
            <person name="Murat C."/>
            <person name="Tang N."/>
            <person name="Roy S."/>
            <person name="Loubradou J."/>
            <person name="Henrissat B."/>
            <person name="Grigoriev I.V."/>
            <person name="Corradi N."/>
            <person name="Roux C."/>
            <person name="Martin F.M."/>
        </authorList>
    </citation>
    <scope>NUCLEOTIDE SEQUENCE [LARGE SCALE GENOMIC DNA]</scope>
    <source>
        <strain evidence="22 23">DAOM 227022</strain>
    </source>
</reference>
<protein>
    <recommendedName>
        <fullName evidence="21">FAD-binding FR-type domain-containing protein</fullName>
    </recommendedName>
</protein>
<dbReference type="GO" id="GO:0050660">
    <property type="term" value="F:flavin adenine dinucleotide binding"/>
    <property type="evidence" value="ECO:0007669"/>
    <property type="project" value="TreeGrafter"/>
</dbReference>
<dbReference type="EMBL" id="QKYT01000399">
    <property type="protein sequence ID" value="RIA85873.1"/>
    <property type="molecule type" value="Genomic_DNA"/>
</dbReference>
<name>A0A397SI75_9GLOM</name>
<evidence type="ECO:0000256" key="12">
    <source>
        <dbReference type="ARBA" id="ARBA00022982"/>
    </source>
</evidence>
<proteinExistence type="predicted"/>
<dbReference type="GO" id="GO:0016903">
    <property type="term" value="F:oxidoreductase activity, acting on the aldehyde or oxo group of donors"/>
    <property type="evidence" value="ECO:0007669"/>
    <property type="project" value="InterPro"/>
</dbReference>
<dbReference type="SUPFAM" id="SSF51735">
    <property type="entry name" value="NAD(P)-binding Rossmann-fold domains"/>
    <property type="match status" value="1"/>
</dbReference>
<gene>
    <name evidence="22" type="ORF">C1645_780939</name>
</gene>
<dbReference type="InterPro" id="IPR001709">
    <property type="entry name" value="Flavoprot_Pyr_Nucl_cyt_Rdtase"/>
</dbReference>
<dbReference type="Pfam" id="PF00175">
    <property type="entry name" value="NAD_binding_1"/>
    <property type="match status" value="1"/>
</dbReference>